<dbReference type="SFLD" id="SFLDS00001">
    <property type="entry name" value="Enolase"/>
    <property type="match status" value="1"/>
</dbReference>
<dbReference type="InterPro" id="IPR029065">
    <property type="entry name" value="Enolase_C-like"/>
</dbReference>
<evidence type="ECO:0000313" key="6">
    <source>
        <dbReference type="Proteomes" id="UP000694001"/>
    </source>
</evidence>
<dbReference type="GO" id="GO:0000287">
    <property type="term" value="F:magnesium ion binding"/>
    <property type="evidence" value="ECO:0007669"/>
    <property type="project" value="UniProtKB-ARBA"/>
</dbReference>
<dbReference type="SFLD" id="SFLDG00180">
    <property type="entry name" value="muconate_cycloisomerase"/>
    <property type="match status" value="1"/>
</dbReference>
<dbReference type="GO" id="GO:0016854">
    <property type="term" value="F:racemase and epimerase activity"/>
    <property type="evidence" value="ECO:0007669"/>
    <property type="project" value="UniProtKB-ARBA"/>
</dbReference>
<feature type="domain" description="Mandelate racemase/muconate lactonizing enzyme C-terminal" evidence="4">
    <location>
        <begin position="144"/>
        <end position="240"/>
    </location>
</feature>
<accession>A0A975U2F6</accession>
<comment type="similarity">
    <text evidence="1">Belongs to the mandelate racemase/muconate lactonizing enzyme family.</text>
</comment>
<dbReference type="KEGG" id="elio:KO353_14990"/>
<dbReference type="PANTHER" id="PTHR48073">
    <property type="entry name" value="O-SUCCINYLBENZOATE SYNTHASE-RELATED"/>
    <property type="match status" value="1"/>
</dbReference>
<proteinExistence type="inferred from homology"/>
<dbReference type="InterPro" id="IPR013341">
    <property type="entry name" value="Mandelate_racemase_N_dom"/>
</dbReference>
<reference evidence="5" key="1">
    <citation type="submission" date="2021-06" db="EMBL/GenBank/DDBJ databases">
        <title>Elioraea tepida, sp. nov., a moderately thermophilic aerobic anoxygenic phototrophic bacterium isolated from an alkaline siliceous hot spring mat community in Yellowstone National Park, WY, USA.</title>
        <authorList>
            <person name="Saini M.K."/>
            <person name="Yoshida S."/>
            <person name="Sebastian A."/>
            <person name="Hirose S."/>
            <person name="Hara E."/>
            <person name="Tamaki H."/>
            <person name="Soulier N.T."/>
            <person name="Albert I."/>
            <person name="Hanada S."/>
            <person name="Bryant D.A."/>
            <person name="Tank M."/>
        </authorList>
    </citation>
    <scope>NUCLEOTIDE SEQUENCE</scope>
    <source>
        <strain evidence="5">MS-P2</strain>
    </source>
</reference>
<organism evidence="5 6">
    <name type="scientific">Elioraea tepida</name>
    <dbReference type="NCBI Taxonomy" id="2843330"/>
    <lineage>
        <taxon>Bacteria</taxon>
        <taxon>Pseudomonadati</taxon>
        <taxon>Pseudomonadota</taxon>
        <taxon>Alphaproteobacteria</taxon>
        <taxon>Acetobacterales</taxon>
        <taxon>Elioraeaceae</taxon>
        <taxon>Elioraea</taxon>
    </lineage>
</organism>
<dbReference type="Pfam" id="PF02746">
    <property type="entry name" value="MR_MLE_N"/>
    <property type="match status" value="1"/>
</dbReference>
<dbReference type="PROSITE" id="PS00909">
    <property type="entry name" value="MR_MLE_2"/>
    <property type="match status" value="1"/>
</dbReference>
<dbReference type="Proteomes" id="UP000694001">
    <property type="component" value="Chromosome"/>
</dbReference>
<keyword evidence="2" id="KW-0479">Metal-binding</keyword>
<keyword evidence="3" id="KW-0413">Isomerase</keyword>
<evidence type="ECO:0000256" key="2">
    <source>
        <dbReference type="ARBA" id="ARBA00022723"/>
    </source>
</evidence>
<evidence type="ECO:0000259" key="4">
    <source>
        <dbReference type="SMART" id="SM00922"/>
    </source>
</evidence>
<evidence type="ECO:0000256" key="1">
    <source>
        <dbReference type="ARBA" id="ARBA00008031"/>
    </source>
</evidence>
<dbReference type="InterPro" id="IPR018110">
    <property type="entry name" value="Mandel_Rmase/mucon_lact_enz_CS"/>
</dbReference>
<dbReference type="Pfam" id="PF13378">
    <property type="entry name" value="MR_MLE_C"/>
    <property type="match status" value="1"/>
</dbReference>
<name>A0A975U2F6_9PROT</name>
<keyword evidence="6" id="KW-1185">Reference proteome</keyword>
<evidence type="ECO:0000313" key="5">
    <source>
        <dbReference type="EMBL" id="QXM24523.1"/>
    </source>
</evidence>
<dbReference type="SMART" id="SM00922">
    <property type="entry name" value="MR_MLE"/>
    <property type="match status" value="1"/>
</dbReference>
<gene>
    <name evidence="5" type="ORF">KO353_14990</name>
</gene>
<dbReference type="AlphaFoldDB" id="A0A975U2F6"/>
<dbReference type="GO" id="GO:0009063">
    <property type="term" value="P:amino acid catabolic process"/>
    <property type="evidence" value="ECO:0007669"/>
    <property type="project" value="InterPro"/>
</dbReference>
<dbReference type="RefSeq" id="WP_218285580.1">
    <property type="nucleotide sequence ID" value="NZ_CP076448.1"/>
</dbReference>
<protein>
    <submittedName>
        <fullName evidence="5">Cycloisomerase</fullName>
    </submittedName>
</protein>
<evidence type="ECO:0000256" key="3">
    <source>
        <dbReference type="ARBA" id="ARBA00023235"/>
    </source>
</evidence>
<dbReference type="InterPro" id="IPR013342">
    <property type="entry name" value="Mandelate_racemase_C"/>
</dbReference>
<sequence length="372" mass="38354">MTDRIARLRITRIDSPIAMRRAHGSGTIAGTVGRVILRIETEDGVLGLGEAAPWAPFGNTADTTAAALDGPLRAALMGADPSQIIGLAAAMDHALAGHPEAKAAAEMALWDIAGKRAGLPLHALLGGAVRETIPLSFSIADPDFDADLDRARALAADGVRLFKVKTGFAGAAEDIRRLELLRAAVPEAELRADYNQGLAPHEAMRICRALDGMGLGFIEQPVPRGQEATLAALAAALDTPVMVDESVYSANEMLACARLGWADCVSIKLAKSGGILAARAADAVAAAAGLPTYGGTLWEGGIALAAAAHLIAASPNMSLGCEFYMPRHVLVHDVTAEPFPSAAGVVHVPKGPGLGVTLDENALRAATIAERG</sequence>
<dbReference type="PANTHER" id="PTHR48073:SF2">
    <property type="entry name" value="O-SUCCINYLBENZOATE SYNTHASE"/>
    <property type="match status" value="1"/>
</dbReference>
<dbReference type="EMBL" id="CP076448">
    <property type="protein sequence ID" value="QXM24523.1"/>
    <property type="molecule type" value="Genomic_DNA"/>
</dbReference>
<dbReference type="GO" id="GO:0006518">
    <property type="term" value="P:peptide metabolic process"/>
    <property type="evidence" value="ECO:0007669"/>
    <property type="project" value="UniProtKB-ARBA"/>
</dbReference>